<dbReference type="Pfam" id="PF00581">
    <property type="entry name" value="Rhodanese"/>
    <property type="match status" value="1"/>
</dbReference>
<evidence type="ECO:0000259" key="2">
    <source>
        <dbReference type="PROSITE" id="PS50206"/>
    </source>
</evidence>
<name>A0AA42BT47_9BACI</name>
<sequence>MNFSIDVPTIGIQEALAGDFVFVDVRTPAEYEEFRIPGSLNIPIFSNEERVEVGTTYKQVGQEEAKDIGIGILSAKLPEFYQRMKEIYGEQGKPMVVYCWRGGMRSRSIVVTMGTLGIPVVQLTGGIRSYRELVTEGLEEAAANPKPYLVLEGNTGTGKTEILQRLQQEGYPVMDLEGLASHRGSIFGQIGLEVRSQKMFESLLYWRLQELKDAPYYIIEAESKRIGRITLPPFLLAGKEGGTRIRLHLPMSERADIICEIYRFDLYKDKFYAAFQGISRHLPDGVRMEAEEAFHTENVHRIVEILFEYYYDPRYEHAANQYDTPVHPVFAETREDAYQQVKEQIDALAKQTQLSHS</sequence>
<dbReference type="NCBIfam" id="NF008750">
    <property type="entry name" value="PRK11784.1-2"/>
    <property type="match status" value="1"/>
</dbReference>
<dbReference type="InterPro" id="IPR017582">
    <property type="entry name" value="SelU"/>
</dbReference>
<keyword evidence="1" id="KW-0711">Selenium</keyword>
<gene>
    <name evidence="3" type="primary">mnmH</name>
    <name evidence="3" type="ORF">NK662_11185</name>
</gene>
<dbReference type="PANTHER" id="PTHR30401">
    <property type="entry name" value="TRNA 2-SELENOURIDINE SYNTHASE"/>
    <property type="match status" value="1"/>
</dbReference>
<dbReference type="PANTHER" id="PTHR30401:SF0">
    <property type="entry name" value="TRNA 2-SELENOURIDINE SYNTHASE"/>
    <property type="match status" value="1"/>
</dbReference>
<dbReference type="NCBIfam" id="TIGR03167">
    <property type="entry name" value="tRNA_sel_U_synt"/>
    <property type="match status" value="1"/>
</dbReference>
<dbReference type="SUPFAM" id="SSF52540">
    <property type="entry name" value="P-loop containing nucleoside triphosphate hydrolases"/>
    <property type="match status" value="1"/>
</dbReference>
<dbReference type="EC" id="2.5.1.-" evidence="3"/>
<dbReference type="GO" id="GO:0002098">
    <property type="term" value="P:tRNA wobble uridine modification"/>
    <property type="evidence" value="ECO:0007669"/>
    <property type="project" value="InterPro"/>
</dbReference>
<dbReference type="InterPro" id="IPR001763">
    <property type="entry name" value="Rhodanese-like_dom"/>
</dbReference>
<feature type="domain" description="Rhodanese" evidence="2">
    <location>
        <begin position="16"/>
        <end position="139"/>
    </location>
</feature>
<dbReference type="RefSeq" id="WP_254759021.1">
    <property type="nucleotide sequence ID" value="NZ_JANCLT010000005.1"/>
</dbReference>
<dbReference type="InterPro" id="IPR036873">
    <property type="entry name" value="Rhodanese-like_dom_sf"/>
</dbReference>
<keyword evidence="3" id="KW-0808">Transferase</keyword>
<comment type="caution">
    <text evidence="3">The sequence shown here is derived from an EMBL/GenBank/DDBJ whole genome shotgun (WGS) entry which is preliminary data.</text>
</comment>
<dbReference type="Proteomes" id="UP001156102">
    <property type="component" value="Unassembled WGS sequence"/>
</dbReference>
<dbReference type="Gene3D" id="3.40.250.10">
    <property type="entry name" value="Rhodanese-like domain"/>
    <property type="match status" value="1"/>
</dbReference>
<proteinExistence type="predicted"/>
<evidence type="ECO:0000256" key="1">
    <source>
        <dbReference type="ARBA" id="ARBA00023266"/>
    </source>
</evidence>
<evidence type="ECO:0000313" key="3">
    <source>
        <dbReference type="EMBL" id="MCP8969103.1"/>
    </source>
</evidence>
<dbReference type="EMBL" id="JANCLT010000005">
    <property type="protein sequence ID" value="MCP8969103.1"/>
    <property type="molecule type" value="Genomic_DNA"/>
</dbReference>
<dbReference type="AlphaFoldDB" id="A0AA42BT47"/>
<dbReference type="SUPFAM" id="SSF52821">
    <property type="entry name" value="Rhodanese/Cell cycle control phosphatase"/>
    <property type="match status" value="1"/>
</dbReference>
<dbReference type="PROSITE" id="PS50206">
    <property type="entry name" value="RHODANESE_3"/>
    <property type="match status" value="1"/>
</dbReference>
<dbReference type="Pfam" id="PF26341">
    <property type="entry name" value="AAA_SelU"/>
    <property type="match status" value="1"/>
</dbReference>
<dbReference type="InterPro" id="IPR027417">
    <property type="entry name" value="P-loop_NTPase"/>
</dbReference>
<evidence type="ECO:0000313" key="4">
    <source>
        <dbReference type="Proteomes" id="UP001156102"/>
    </source>
</evidence>
<reference evidence="3" key="1">
    <citation type="submission" date="2022-07" db="EMBL/GenBank/DDBJ databases">
        <authorList>
            <person name="Li W.-J."/>
            <person name="Deng Q.-Q."/>
        </authorList>
    </citation>
    <scope>NUCLEOTIDE SEQUENCE</scope>
    <source>
        <strain evidence="3">SYSU M60031</strain>
    </source>
</reference>
<protein>
    <submittedName>
        <fullName evidence="3">tRNA 2-selenouridine(34) synthase MnmH</fullName>
        <ecNumber evidence="3">2.5.1.-</ecNumber>
    </submittedName>
</protein>
<dbReference type="GO" id="GO:0043828">
    <property type="term" value="F:tRNA 2-selenouridine synthase activity"/>
    <property type="evidence" value="ECO:0007669"/>
    <property type="project" value="InterPro"/>
</dbReference>
<organism evidence="3 4">
    <name type="scientific">Ectobacillus ponti</name>
    <dbReference type="NCBI Taxonomy" id="2961894"/>
    <lineage>
        <taxon>Bacteria</taxon>
        <taxon>Bacillati</taxon>
        <taxon>Bacillota</taxon>
        <taxon>Bacilli</taxon>
        <taxon>Bacillales</taxon>
        <taxon>Bacillaceae</taxon>
        <taxon>Ectobacillus</taxon>
    </lineage>
</organism>
<dbReference type="SMART" id="SM00450">
    <property type="entry name" value="RHOD"/>
    <property type="match status" value="1"/>
</dbReference>
<keyword evidence="4" id="KW-1185">Reference proteome</keyword>
<dbReference type="InterPro" id="IPR058840">
    <property type="entry name" value="AAA_SelU"/>
</dbReference>
<accession>A0AA42BT47</accession>